<keyword evidence="2" id="KW-1185">Reference proteome</keyword>
<sequence>MWRDLYFTELKIGSQHQAHDTKVDYLQRLAQYSFSRDLNLKLTINSRINPHYSRNTALVEVINNVGHLVHIVKYNEIDTSFSTVAKVSYDFETIVYSRKGNGDYVKFSCHITNSLMQELRKPLSGN</sequence>
<accession>D2VEU1</accession>
<organism evidence="2">
    <name type="scientific">Naegleria gruberi</name>
    <name type="common">Amoeba</name>
    <dbReference type="NCBI Taxonomy" id="5762"/>
    <lineage>
        <taxon>Eukaryota</taxon>
        <taxon>Discoba</taxon>
        <taxon>Heterolobosea</taxon>
        <taxon>Tetramitia</taxon>
        <taxon>Eutetramitia</taxon>
        <taxon>Vahlkampfiidae</taxon>
        <taxon>Naegleria</taxon>
    </lineage>
</organism>
<dbReference type="InParanoid" id="D2VEU1"/>
<reference evidence="1 2" key="1">
    <citation type="journal article" date="2010" name="Cell">
        <title>The genome of Naegleria gruberi illuminates early eukaryotic versatility.</title>
        <authorList>
            <person name="Fritz-Laylin L.K."/>
            <person name="Prochnik S.E."/>
            <person name="Ginger M.L."/>
            <person name="Dacks J.B."/>
            <person name="Carpenter M.L."/>
            <person name="Field M.C."/>
            <person name="Kuo A."/>
            <person name="Paredez A."/>
            <person name="Chapman J."/>
            <person name="Pham J."/>
            <person name="Shu S."/>
            <person name="Neupane R."/>
            <person name="Cipriano M."/>
            <person name="Mancuso J."/>
            <person name="Tu H."/>
            <person name="Salamov A."/>
            <person name="Lindquist E."/>
            <person name="Shapiro H."/>
            <person name="Lucas S."/>
            <person name="Grigoriev I.V."/>
            <person name="Cande W.Z."/>
            <person name="Fulton C."/>
            <person name="Rokhsar D.S."/>
            <person name="Dawson S.C."/>
        </authorList>
    </citation>
    <scope>NUCLEOTIDE SEQUENCE [LARGE SCALE GENOMIC DNA]</scope>
    <source>
        <strain evidence="1 2">NEG-M</strain>
    </source>
</reference>
<dbReference type="RefSeq" id="XP_002677309.1">
    <property type="nucleotide sequence ID" value="XM_002677263.1"/>
</dbReference>
<name>D2VEU1_NAEGR</name>
<evidence type="ECO:0000313" key="2">
    <source>
        <dbReference type="Proteomes" id="UP000006671"/>
    </source>
</evidence>
<gene>
    <name evidence="1" type="ORF">NAEGRDRAFT_67393</name>
</gene>
<dbReference type="EMBL" id="GG738867">
    <property type="protein sequence ID" value="EFC44565.1"/>
    <property type="molecule type" value="Genomic_DNA"/>
</dbReference>
<dbReference type="VEuPathDB" id="AmoebaDB:NAEGRDRAFT_67393"/>
<dbReference type="AlphaFoldDB" id="D2VEU1"/>
<proteinExistence type="predicted"/>
<protein>
    <submittedName>
        <fullName evidence="1">Predicted protein</fullName>
    </submittedName>
</protein>
<evidence type="ECO:0000313" key="1">
    <source>
        <dbReference type="EMBL" id="EFC44565.1"/>
    </source>
</evidence>
<dbReference type="KEGG" id="ngr:NAEGRDRAFT_67393"/>
<dbReference type="GeneID" id="8848588"/>
<dbReference type="Proteomes" id="UP000006671">
    <property type="component" value="Unassembled WGS sequence"/>
</dbReference>